<dbReference type="GO" id="GO:0016209">
    <property type="term" value="F:antioxidant activity"/>
    <property type="evidence" value="ECO:0007669"/>
    <property type="project" value="InterPro"/>
</dbReference>
<evidence type="ECO:0000256" key="1">
    <source>
        <dbReference type="ARBA" id="ARBA00023157"/>
    </source>
</evidence>
<dbReference type="InterPro" id="IPR050553">
    <property type="entry name" value="Thioredoxin_ResA/DsbE_sf"/>
</dbReference>
<accession>A0A1H1DU67</accession>
<dbReference type="AlphaFoldDB" id="A0A1H1DU67"/>
<reference evidence="3 4" key="1">
    <citation type="submission" date="2016-10" db="EMBL/GenBank/DDBJ databases">
        <authorList>
            <person name="de Groot N.N."/>
        </authorList>
    </citation>
    <scope>NUCLEOTIDE SEQUENCE [LARGE SCALE GENOMIC DNA]</scope>
    <source>
        <strain evidence="3 4">CGMCC 1.10449</strain>
    </source>
</reference>
<dbReference type="PROSITE" id="PS51352">
    <property type="entry name" value="THIOREDOXIN_2"/>
    <property type="match status" value="1"/>
</dbReference>
<keyword evidence="4" id="KW-1185">Reference proteome</keyword>
<dbReference type="GO" id="GO:0016491">
    <property type="term" value="F:oxidoreductase activity"/>
    <property type="evidence" value="ECO:0007669"/>
    <property type="project" value="InterPro"/>
</dbReference>
<dbReference type="SUPFAM" id="SSF52833">
    <property type="entry name" value="Thioredoxin-like"/>
    <property type="match status" value="1"/>
</dbReference>
<organism evidence="3 4">
    <name type="scientific">Virgibacillus salinus</name>
    <dbReference type="NCBI Taxonomy" id="553311"/>
    <lineage>
        <taxon>Bacteria</taxon>
        <taxon>Bacillati</taxon>
        <taxon>Bacillota</taxon>
        <taxon>Bacilli</taxon>
        <taxon>Bacillales</taxon>
        <taxon>Bacillaceae</taxon>
        <taxon>Virgibacillus</taxon>
    </lineage>
</organism>
<dbReference type="Proteomes" id="UP000199444">
    <property type="component" value="Unassembled WGS sequence"/>
</dbReference>
<dbReference type="InterPro" id="IPR013766">
    <property type="entry name" value="Thioredoxin_domain"/>
</dbReference>
<gene>
    <name evidence="3" type="ORF">SAMN05216231_2554</name>
</gene>
<evidence type="ECO:0000313" key="3">
    <source>
        <dbReference type="EMBL" id="SDQ79456.1"/>
    </source>
</evidence>
<dbReference type="PANTHER" id="PTHR42852:SF1">
    <property type="entry name" value="THIOREDOXIN-LIKE PROTEIN YNEN"/>
    <property type="match status" value="1"/>
</dbReference>
<dbReference type="STRING" id="553311.SAMN05216231_2554"/>
<evidence type="ECO:0000259" key="2">
    <source>
        <dbReference type="PROSITE" id="PS51352"/>
    </source>
</evidence>
<feature type="domain" description="Thioredoxin" evidence="2">
    <location>
        <begin position="64"/>
        <end position="201"/>
    </location>
</feature>
<proteinExistence type="predicted"/>
<protein>
    <submittedName>
        <fullName evidence="3">Peroxiredoxin</fullName>
    </submittedName>
</protein>
<dbReference type="InterPro" id="IPR017937">
    <property type="entry name" value="Thioredoxin_CS"/>
</dbReference>
<dbReference type="Gene3D" id="3.40.30.10">
    <property type="entry name" value="Glutaredoxin"/>
    <property type="match status" value="1"/>
</dbReference>
<dbReference type="Pfam" id="PF00578">
    <property type="entry name" value="AhpC-TSA"/>
    <property type="match status" value="1"/>
</dbReference>
<dbReference type="PANTHER" id="PTHR42852">
    <property type="entry name" value="THIOL:DISULFIDE INTERCHANGE PROTEIN DSBE"/>
    <property type="match status" value="1"/>
</dbReference>
<dbReference type="InterPro" id="IPR036249">
    <property type="entry name" value="Thioredoxin-like_sf"/>
</dbReference>
<dbReference type="RefSeq" id="WP_092493372.1">
    <property type="nucleotide sequence ID" value="NZ_FNKD01000003.1"/>
</dbReference>
<dbReference type="EMBL" id="FNKD01000003">
    <property type="protein sequence ID" value="SDQ79456.1"/>
    <property type="molecule type" value="Genomic_DNA"/>
</dbReference>
<dbReference type="CDD" id="cd02966">
    <property type="entry name" value="TlpA_like_family"/>
    <property type="match status" value="1"/>
</dbReference>
<dbReference type="PROSITE" id="PS00194">
    <property type="entry name" value="THIOREDOXIN_1"/>
    <property type="match status" value="1"/>
</dbReference>
<dbReference type="InterPro" id="IPR000866">
    <property type="entry name" value="AhpC/TSA"/>
</dbReference>
<evidence type="ECO:0000313" key="4">
    <source>
        <dbReference type="Proteomes" id="UP000199444"/>
    </source>
</evidence>
<keyword evidence="1" id="KW-1015">Disulfide bond</keyword>
<name>A0A1H1DU67_9BACI</name>
<sequence>MKKLIVIVLAIGMIGWAVYDFAIANDDTSVQEEDGNISGNSISAPMDEEENAEEEVVNSDEVGLEEGQIAPDFELKTLEGKTVKLSDFRGERVLVNFWATWCPPCREEMPDMQKFYENKDLEILAVNLTETENSEEDVTEFVEDFELTFPILMDENSDVANAYQVRAYPTSYMIDSNGRIQFIAMGAMNYEMMVEELAKME</sequence>